<organism evidence="9 10">
    <name type="scientific">Panagrellus redivivus</name>
    <name type="common">Microworm</name>
    <dbReference type="NCBI Taxonomy" id="6233"/>
    <lineage>
        <taxon>Eukaryota</taxon>
        <taxon>Metazoa</taxon>
        <taxon>Ecdysozoa</taxon>
        <taxon>Nematoda</taxon>
        <taxon>Chromadorea</taxon>
        <taxon>Rhabditida</taxon>
        <taxon>Tylenchina</taxon>
        <taxon>Panagrolaimomorpha</taxon>
        <taxon>Panagrolaimoidea</taxon>
        <taxon>Panagrolaimidae</taxon>
        <taxon>Panagrellus</taxon>
    </lineage>
</organism>
<feature type="region of interest" description="Disordered" evidence="6">
    <location>
        <begin position="551"/>
        <end position="713"/>
    </location>
</feature>
<dbReference type="SMART" id="SM00588">
    <property type="entry name" value="NEUZ"/>
    <property type="match status" value="2"/>
</dbReference>
<feature type="compositionally biased region" description="Basic and acidic residues" evidence="6">
    <location>
        <begin position="522"/>
        <end position="533"/>
    </location>
</feature>
<dbReference type="PROSITE" id="PS51065">
    <property type="entry name" value="NHR"/>
    <property type="match status" value="2"/>
</dbReference>
<dbReference type="GO" id="GO:0008270">
    <property type="term" value="F:zinc ion binding"/>
    <property type="evidence" value="ECO:0007669"/>
    <property type="project" value="UniProtKB-KW"/>
</dbReference>
<keyword evidence="9" id="KW-1185">Reference proteome</keyword>
<feature type="domain" description="RING-type" evidence="7">
    <location>
        <begin position="717"/>
        <end position="756"/>
    </location>
</feature>
<name>A0A7E4ULT6_PANRE</name>
<dbReference type="Proteomes" id="UP000492821">
    <property type="component" value="Unassembled WGS sequence"/>
</dbReference>
<dbReference type="Pfam" id="PF07177">
    <property type="entry name" value="Neuralized"/>
    <property type="match status" value="2"/>
</dbReference>
<evidence type="ECO:0000259" key="7">
    <source>
        <dbReference type="PROSITE" id="PS50089"/>
    </source>
</evidence>
<dbReference type="Gene3D" id="3.30.40.10">
    <property type="entry name" value="Zinc/RING finger domain, C3HC4 (zinc finger)"/>
    <property type="match status" value="1"/>
</dbReference>
<keyword evidence="4" id="KW-0862">Zinc</keyword>
<evidence type="ECO:0000313" key="10">
    <source>
        <dbReference type="WBParaSite" id="Pan_g10307.t2"/>
    </source>
</evidence>
<evidence type="ECO:0000256" key="6">
    <source>
        <dbReference type="SAM" id="MobiDB-lite"/>
    </source>
</evidence>
<feature type="compositionally biased region" description="Polar residues" evidence="6">
    <location>
        <begin position="457"/>
        <end position="485"/>
    </location>
</feature>
<feature type="region of interest" description="Disordered" evidence="6">
    <location>
        <begin position="454"/>
        <end position="535"/>
    </location>
</feature>
<dbReference type="InterPro" id="IPR037962">
    <property type="entry name" value="Neuralized"/>
</dbReference>
<dbReference type="Gene3D" id="2.60.120.920">
    <property type="match status" value="2"/>
</dbReference>
<dbReference type="InterPro" id="IPR006573">
    <property type="entry name" value="NHR_dom"/>
</dbReference>
<proteinExistence type="predicted"/>
<keyword evidence="1" id="KW-0479">Metal-binding</keyword>
<evidence type="ECO:0000256" key="5">
    <source>
        <dbReference type="PROSITE-ProRule" id="PRU00175"/>
    </source>
</evidence>
<feature type="domain" description="NHR" evidence="8">
    <location>
        <begin position="288"/>
        <end position="441"/>
    </location>
</feature>
<feature type="compositionally biased region" description="Polar residues" evidence="6">
    <location>
        <begin position="685"/>
        <end position="701"/>
    </location>
</feature>
<feature type="region of interest" description="Disordered" evidence="6">
    <location>
        <begin position="1"/>
        <end position="37"/>
    </location>
</feature>
<evidence type="ECO:0000256" key="3">
    <source>
        <dbReference type="ARBA" id="ARBA00022771"/>
    </source>
</evidence>
<evidence type="ECO:0000256" key="1">
    <source>
        <dbReference type="ARBA" id="ARBA00022723"/>
    </source>
</evidence>
<evidence type="ECO:0000256" key="2">
    <source>
        <dbReference type="ARBA" id="ARBA00022737"/>
    </source>
</evidence>
<dbReference type="InterPro" id="IPR043136">
    <property type="entry name" value="B30.2/SPRY_sf"/>
</dbReference>
<evidence type="ECO:0000313" key="9">
    <source>
        <dbReference type="Proteomes" id="UP000492821"/>
    </source>
</evidence>
<dbReference type="PANTHER" id="PTHR12429:SF6">
    <property type="entry name" value="PROTEIN NEURALIZED"/>
    <property type="match status" value="1"/>
</dbReference>
<keyword evidence="2" id="KW-0677">Repeat</keyword>
<reference evidence="9" key="1">
    <citation type="journal article" date="2013" name="Genetics">
        <title>The draft genome and transcriptome of Panagrellus redivivus are shaped by the harsh demands of a free-living lifestyle.</title>
        <authorList>
            <person name="Srinivasan J."/>
            <person name="Dillman A.R."/>
            <person name="Macchietto M.G."/>
            <person name="Heikkinen L."/>
            <person name="Lakso M."/>
            <person name="Fracchia K.M."/>
            <person name="Antoshechkin I."/>
            <person name="Mortazavi A."/>
            <person name="Wong G."/>
            <person name="Sternberg P.W."/>
        </authorList>
    </citation>
    <scope>NUCLEOTIDE SEQUENCE [LARGE SCALE GENOMIC DNA]</scope>
    <source>
        <strain evidence="9">MT8872</strain>
    </source>
</reference>
<feature type="domain" description="NHR" evidence="8">
    <location>
        <begin position="95"/>
        <end position="256"/>
    </location>
</feature>
<sequence>MGNNTSSVRPAGSAAVADDEDGFLPDEVPSILLDTGDPREHRERLSRLLRGELQQRQTRLREEELQAQFDGQIGHVMDMDMSTINHGSATVPRPCLRYHTIKGQNVTLSQNNSIASRNPGVFCKGLVFSDRPIELDEIVCIKLAKVAETWSGMFRVGLTNVDPACFRDIELPNLARYRYACPNLTYRPGYWAKSVPDRYCVQNAIIHFFINETGVLFFGTNGIFRGMFMSEIDTSKPLWLMIDIYGNTESIEILERADPATVALADRVEMEQPEYRPIRPIVSNDIPPYIFHFLVGANACRLGSWTVRRQQGRNQGYCFLQRSLRVGEQLAIRVNEVDNTLLGCIAFGLTSCNPNDLHEEDLPVNFDDFVERPEYWVGIQDVVAYPEIDDILQFTITETGAVTCSKNGLYARTIMHVDTSIPLWPFFDLNGATKGIQLIPPLPHRVRESEDLPISLNFGNDQPSTSREARQTSPEAYSRLQNNRRVNYEEDSDNEDVLQSPIRRLRGIAMIDSDDESPSPRYTRDSHPVRDTTDSVLSNFRSHLLRDMPNLLRPDYNSEEPTSAQRTRRQQYLFDSDDEDVIGWRSGSDRPSAASAGIVRTTMEHVRRHREVTPEEVAESEPSTPPPTTYSTRRRRSLSQPNTPLLEPIPDTSRVSRHMRALLLDDEEPAPPTERYAATAPPPSTRVNSTPVEPTPTATSEADNEDDEASPNSNTECCICWSTRANAAIYRCGHVCMCVECARQLSTTSGTCPMCRQRILDIVQLYFS</sequence>
<dbReference type="PANTHER" id="PTHR12429">
    <property type="entry name" value="NEURALIZED"/>
    <property type="match status" value="1"/>
</dbReference>
<evidence type="ECO:0000259" key="8">
    <source>
        <dbReference type="PROSITE" id="PS51065"/>
    </source>
</evidence>
<reference evidence="10" key="2">
    <citation type="submission" date="2020-10" db="UniProtKB">
        <authorList>
            <consortium name="WormBaseParasite"/>
        </authorList>
    </citation>
    <scope>IDENTIFICATION</scope>
</reference>
<dbReference type="CDD" id="cd16647">
    <property type="entry name" value="mRING-HC-C3HC5_NEU1"/>
    <property type="match status" value="1"/>
</dbReference>
<accession>A0A7E4ULT6</accession>
<dbReference type="AlphaFoldDB" id="A0A7E4ULT6"/>
<protein>
    <submittedName>
        <fullName evidence="10">NEUR</fullName>
    </submittedName>
</protein>
<dbReference type="SUPFAM" id="SSF57850">
    <property type="entry name" value="RING/U-box"/>
    <property type="match status" value="1"/>
</dbReference>
<evidence type="ECO:0000256" key="4">
    <source>
        <dbReference type="ARBA" id="ARBA00022833"/>
    </source>
</evidence>
<dbReference type="FunFam" id="2.60.120.920:FF:000005">
    <property type="entry name" value="Putative E3 ubiquitin-protein ligase NEURL1B"/>
    <property type="match status" value="1"/>
</dbReference>
<dbReference type="Pfam" id="PF13920">
    <property type="entry name" value="zf-C3HC4_3"/>
    <property type="match status" value="1"/>
</dbReference>
<dbReference type="GO" id="GO:0061630">
    <property type="term" value="F:ubiquitin protein ligase activity"/>
    <property type="evidence" value="ECO:0007669"/>
    <property type="project" value="TreeGrafter"/>
</dbReference>
<keyword evidence="3 5" id="KW-0863">Zinc-finger</keyword>
<dbReference type="InterPro" id="IPR013083">
    <property type="entry name" value="Znf_RING/FYVE/PHD"/>
</dbReference>
<dbReference type="InterPro" id="IPR001841">
    <property type="entry name" value="Znf_RING"/>
</dbReference>
<dbReference type="PROSITE" id="PS50089">
    <property type="entry name" value="ZF_RING_2"/>
    <property type="match status" value="1"/>
</dbReference>
<dbReference type="WBParaSite" id="Pan_g10307.t2">
    <property type="protein sequence ID" value="Pan_g10307.t2"/>
    <property type="gene ID" value="Pan_g10307"/>
</dbReference>